<keyword evidence="3" id="KW-1185">Reference proteome</keyword>
<name>A0A0B4HZ99_METGA</name>
<proteinExistence type="predicted"/>
<evidence type="ECO:0000256" key="1">
    <source>
        <dbReference type="SAM" id="MobiDB-lite"/>
    </source>
</evidence>
<evidence type="ECO:0000313" key="3">
    <source>
        <dbReference type="Proteomes" id="UP000031192"/>
    </source>
</evidence>
<gene>
    <name evidence="2" type="ORF">MGU_07729</name>
</gene>
<evidence type="ECO:0000313" key="2">
    <source>
        <dbReference type="EMBL" id="KID85119.1"/>
    </source>
</evidence>
<dbReference type="OrthoDB" id="4938142at2759"/>
<organism evidence="2 3">
    <name type="scientific">Metarhizium guizhouense (strain ARSEF 977)</name>
    <dbReference type="NCBI Taxonomy" id="1276136"/>
    <lineage>
        <taxon>Eukaryota</taxon>
        <taxon>Fungi</taxon>
        <taxon>Dikarya</taxon>
        <taxon>Ascomycota</taxon>
        <taxon>Pezizomycotina</taxon>
        <taxon>Sordariomycetes</taxon>
        <taxon>Hypocreomycetidae</taxon>
        <taxon>Hypocreales</taxon>
        <taxon>Clavicipitaceae</taxon>
        <taxon>Metarhizium</taxon>
    </lineage>
</organism>
<evidence type="ECO:0008006" key="4">
    <source>
        <dbReference type="Google" id="ProtNLM"/>
    </source>
</evidence>
<dbReference type="Pfam" id="PF11905">
    <property type="entry name" value="DUF3425"/>
    <property type="match status" value="1"/>
</dbReference>
<sequence>MDMTLESGTKCIPIQTAAELAEALGPTEDWTGTASSAKRRKLQNRLNQRARRRRMLLPCPLPSTSAVGPSLLPTTDDGAHHTGDNSKPSSTPTCLLGKAETRQLLLQVAQSSYGRYKIGSPSLADLNGVVRFNVFQAFGLIAQALGFNNDWLTYEATSPFCTPGEYAPSLHVPPTRRPYFMNPTLLQLRVEHHPWIDFFPCPRLRDNLLGALLPGREMLDEDHLCRDVVDGGAGAGVDSAALIVWGTPWEPSGWEVTESFVEKWGWLLAGCVELKEATNYWRGKRGLEGIVFNV</sequence>
<reference evidence="2 3" key="1">
    <citation type="journal article" date="2014" name="Proc. Natl. Acad. Sci. U.S.A.">
        <title>Trajectory and genomic determinants of fungal-pathogen speciation and host adaptation.</title>
        <authorList>
            <person name="Hu X."/>
            <person name="Xiao G."/>
            <person name="Zheng P."/>
            <person name="Shang Y."/>
            <person name="Su Y."/>
            <person name="Zhang X."/>
            <person name="Liu X."/>
            <person name="Zhan S."/>
            <person name="St Leger R.J."/>
            <person name="Wang C."/>
        </authorList>
    </citation>
    <scope>NUCLEOTIDE SEQUENCE [LARGE SCALE GENOMIC DNA]</scope>
    <source>
        <strain evidence="2 3">ARSEF 977</strain>
    </source>
</reference>
<dbReference type="PANTHER" id="PTHR38116">
    <property type="entry name" value="CHROMOSOME 7, WHOLE GENOME SHOTGUN SEQUENCE"/>
    <property type="match status" value="1"/>
</dbReference>
<feature type="region of interest" description="Disordered" evidence="1">
    <location>
        <begin position="59"/>
        <end position="92"/>
    </location>
</feature>
<dbReference type="AlphaFoldDB" id="A0A0B4HZ99"/>
<comment type="caution">
    <text evidence="2">The sequence shown here is derived from an EMBL/GenBank/DDBJ whole genome shotgun (WGS) entry which is preliminary data.</text>
</comment>
<dbReference type="HOGENOM" id="CLU_033726_0_0_1"/>
<dbReference type="Proteomes" id="UP000031192">
    <property type="component" value="Unassembled WGS sequence"/>
</dbReference>
<dbReference type="EMBL" id="AZNH01000034">
    <property type="protein sequence ID" value="KID85119.1"/>
    <property type="molecule type" value="Genomic_DNA"/>
</dbReference>
<dbReference type="InterPro" id="IPR021833">
    <property type="entry name" value="DUF3425"/>
</dbReference>
<accession>A0A0B4HZ99</accession>
<protein>
    <recommendedName>
        <fullName evidence="4">BZIP domain-containing protein</fullName>
    </recommendedName>
</protein>
<dbReference type="PANTHER" id="PTHR38116:SF1">
    <property type="entry name" value="BZIP DOMAIN-CONTAINING PROTEIN"/>
    <property type="match status" value="1"/>
</dbReference>